<dbReference type="InterPro" id="IPR029063">
    <property type="entry name" value="SAM-dependent_MTases_sf"/>
</dbReference>
<dbReference type="GO" id="GO:0032259">
    <property type="term" value="P:methylation"/>
    <property type="evidence" value="ECO:0007669"/>
    <property type="project" value="UniProtKB-KW"/>
</dbReference>
<evidence type="ECO:0000259" key="4">
    <source>
        <dbReference type="Pfam" id="PF13649"/>
    </source>
</evidence>
<dbReference type="Pfam" id="PF13649">
    <property type="entry name" value="Methyltransf_25"/>
    <property type="match status" value="1"/>
</dbReference>
<evidence type="ECO:0000256" key="3">
    <source>
        <dbReference type="ARBA" id="ARBA00022691"/>
    </source>
</evidence>
<evidence type="ECO:0000256" key="2">
    <source>
        <dbReference type="ARBA" id="ARBA00022679"/>
    </source>
</evidence>
<organism evidence="5 6">
    <name type="scientific">Bordetella genomosp. 10</name>
    <dbReference type="NCBI Taxonomy" id="1416804"/>
    <lineage>
        <taxon>Bacteria</taxon>
        <taxon>Pseudomonadati</taxon>
        <taxon>Pseudomonadota</taxon>
        <taxon>Betaproteobacteria</taxon>
        <taxon>Burkholderiales</taxon>
        <taxon>Alcaligenaceae</taxon>
        <taxon>Bordetella</taxon>
    </lineage>
</organism>
<dbReference type="Gene3D" id="3.40.50.150">
    <property type="entry name" value="Vaccinia Virus protein VP39"/>
    <property type="match status" value="1"/>
</dbReference>
<dbReference type="RefSeq" id="WP_094851755.1">
    <property type="nucleotide sequence ID" value="NZ_NEVM01000001.1"/>
</dbReference>
<dbReference type="OrthoDB" id="116799at2"/>
<dbReference type="PANTHER" id="PTHR43464">
    <property type="entry name" value="METHYLTRANSFERASE"/>
    <property type="match status" value="1"/>
</dbReference>
<keyword evidence="2" id="KW-0808">Transferase</keyword>
<sequence length="205" mass="22296">MAAVDTAYFERLYAGREDPWGISTHWYEARKRALLLACLPSARLGRVFEPGCASGVLTQALAERADHVLATDLSEQAVQAARRRLADAGARNVTVARAVLPDEWPVAAGQVFDLVVLSELGYYFDAPSWARMAALAVASLAPGGAIVACHWLHDFAERRLDTHAVHGAIARQAGIFPLADHAEQDFLLQAWSREPLSVARREGLA</sequence>
<evidence type="ECO:0000313" key="5">
    <source>
        <dbReference type="EMBL" id="OZI37653.1"/>
    </source>
</evidence>
<gene>
    <name evidence="5" type="ORF">CAL29_04465</name>
</gene>
<proteinExistence type="predicted"/>
<dbReference type="Proteomes" id="UP000216020">
    <property type="component" value="Unassembled WGS sequence"/>
</dbReference>
<dbReference type="GO" id="GO:0008168">
    <property type="term" value="F:methyltransferase activity"/>
    <property type="evidence" value="ECO:0007669"/>
    <property type="project" value="UniProtKB-KW"/>
</dbReference>
<keyword evidence="1" id="KW-0489">Methyltransferase</keyword>
<name>A0A261SMW1_9BORD</name>
<dbReference type="AlphaFoldDB" id="A0A261SMW1"/>
<keyword evidence="6" id="KW-1185">Reference proteome</keyword>
<protein>
    <recommendedName>
        <fullName evidence="4">Methyltransferase domain-containing protein</fullName>
    </recommendedName>
</protein>
<evidence type="ECO:0000313" key="6">
    <source>
        <dbReference type="Proteomes" id="UP000216020"/>
    </source>
</evidence>
<evidence type="ECO:0000256" key="1">
    <source>
        <dbReference type="ARBA" id="ARBA00022603"/>
    </source>
</evidence>
<feature type="domain" description="Methyltransferase" evidence="4">
    <location>
        <begin position="47"/>
        <end position="144"/>
    </location>
</feature>
<dbReference type="PANTHER" id="PTHR43464:SF19">
    <property type="entry name" value="UBIQUINONE BIOSYNTHESIS O-METHYLTRANSFERASE, MITOCHONDRIAL"/>
    <property type="match status" value="1"/>
</dbReference>
<dbReference type="SUPFAM" id="SSF53335">
    <property type="entry name" value="S-adenosyl-L-methionine-dependent methyltransferases"/>
    <property type="match status" value="1"/>
</dbReference>
<accession>A0A261SMW1</accession>
<dbReference type="InterPro" id="IPR041698">
    <property type="entry name" value="Methyltransf_25"/>
</dbReference>
<keyword evidence="3" id="KW-0949">S-adenosyl-L-methionine</keyword>
<reference evidence="6" key="1">
    <citation type="submission" date="2017-05" db="EMBL/GenBank/DDBJ databases">
        <title>Complete and WGS of Bordetella genogroups.</title>
        <authorList>
            <person name="Spilker T."/>
            <person name="Lipuma J."/>
        </authorList>
    </citation>
    <scope>NUCLEOTIDE SEQUENCE [LARGE SCALE GENOMIC DNA]</scope>
    <source>
        <strain evidence="6">AU16122</strain>
    </source>
</reference>
<dbReference type="EMBL" id="NEVM01000001">
    <property type="protein sequence ID" value="OZI37653.1"/>
    <property type="molecule type" value="Genomic_DNA"/>
</dbReference>
<dbReference type="CDD" id="cd02440">
    <property type="entry name" value="AdoMet_MTases"/>
    <property type="match status" value="1"/>
</dbReference>
<comment type="caution">
    <text evidence="5">The sequence shown here is derived from an EMBL/GenBank/DDBJ whole genome shotgun (WGS) entry which is preliminary data.</text>
</comment>